<proteinExistence type="predicted"/>
<evidence type="ECO:0000256" key="1">
    <source>
        <dbReference type="SAM" id="MobiDB-lite"/>
    </source>
</evidence>
<feature type="compositionally biased region" description="Basic and acidic residues" evidence="1">
    <location>
        <begin position="803"/>
        <end position="818"/>
    </location>
</feature>
<feature type="region of interest" description="Disordered" evidence="1">
    <location>
        <begin position="782"/>
        <end position="826"/>
    </location>
</feature>
<feature type="compositionally biased region" description="Polar residues" evidence="1">
    <location>
        <begin position="20"/>
        <end position="55"/>
    </location>
</feature>
<dbReference type="OrthoDB" id="5424797at2759"/>
<dbReference type="EMBL" id="HF935457">
    <property type="protein sequence ID" value="CCX09335.1"/>
    <property type="molecule type" value="Genomic_DNA"/>
</dbReference>
<gene>
    <name evidence="2" type="ORF">PCON_08928</name>
</gene>
<evidence type="ECO:0000313" key="3">
    <source>
        <dbReference type="Proteomes" id="UP000018144"/>
    </source>
</evidence>
<feature type="region of interest" description="Disordered" evidence="1">
    <location>
        <begin position="1"/>
        <end position="55"/>
    </location>
</feature>
<sequence length="1049" mass="115932">MSFAQHQPSNIQDFNAEPTADTNEAHTYTPPNNVLSHGSHVQQQTPTLSPQYHNSSLPVMASANMPRQSPVLSHQPYGQRQTLQVDHGYQFLTSAAAHVNVGAYQAHGNATILQSQSTGQIPQPPVAPSQAQQPSWGPYRNSPVMMGRRTLHQANAGQQNNQQQQEQIRVYNAMLEQKLVEATQQLQNGQVPQQQALVVQNPQLAQADQVNFAGQERLEQQMQLISDEQRVPPERQTILQNHYGSDQFHGAPLVPSGLVPRGHLHSSETTTNTSIIPQPYSRNDIPTIPQKMPQQHHPLIANSSLVLASSVPHLDNDRTAQLQHQSQWQQFTIGQQDSVMEDAMDEELDKRQLERDLHEWKEVTQRLQKYKKKAPGVFQSVLSKYSSPKPAIQAPASAPASSTKNPTFAVAALPTSRHQIKAPDPLVSTSSTIATLSALPLLQSKDAKLAEKIMTEKNTTQTKVNPLVASGSTAVSALNNHPIQKPTAQARRTGLTEPRRTIVSKAAAEYLTKNGKPISATYLSAIFAKTSEIGPVCAFLESQGHKIDRQAFSLHLLTALGLKPPSTKEAQTFQTRQPTNNGGKILGEVDDQSQHINQPSMNWQSSARPLNMPLQNPGAQVTGQGSIAANRNQPFTKSGTNVSIPAFPATLFSEAEMKKIADELAKSKEYTSQLRNAEPSTVPLQTSVVVDLTSDSDPKLARRSIPNIPVAEGISPYLANTPSTRTAYDNDPTILAKQVLIVAGLHRKESHLNSHLLPLLKTLPPHILPRNADLSTLRWDLLDPKPRPPKRQRPGHKHVSNPQREHHIPTDMAHDSSSKRRRVTATTAVATPGTNTVDLSDNHETRSHREFKKFECRWGNPKCNVVLHNLDTLWKHIKIVHGRQEELCCHWGACTGTVPMDRGYWEMHIGRHVETVKQLLGNGPKTMDTDPKTTNIRMDYLFNNLGHQITPVAYPSSPDHVFTPPPGFRANRQFRLAHGASPKSAKSKSKAAANLETWNAALDRARGLGAGMEGSPAPPIPIEEEDWWSNVTEEGIMKEVRFEVDENWP</sequence>
<feature type="compositionally biased region" description="Basic residues" evidence="1">
    <location>
        <begin position="787"/>
        <end position="799"/>
    </location>
</feature>
<evidence type="ECO:0008006" key="4">
    <source>
        <dbReference type="Google" id="ProtNLM"/>
    </source>
</evidence>
<evidence type="ECO:0000313" key="2">
    <source>
        <dbReference type="EMBL" id="CCX09335.1"/>
    </source>
</evidence>
<dbReference type="STRING" id="1076935.U4L2F6"/>
<reference evidence="2 3" key="1">
    <citation type="journal article" date="2013" name="PLoS Genet.">
        <title>The genome and development-dependent transcriptomes of Pyronema confluens: a window into fungal evolution.</title>
        <authorList>
            <person name="Traeger S."/>
            <person name="Altegoer F."/>
            <person name="Freitag M."/>
            <person name="Gabaldon T."/>
            <person name="Kempken F."/>
            <person name="Kumar A."/>
            <person name="Marcet-Houben M."/>
            <person name="Poggeler S."/>
            <person name="Stajich J.E."/>
            <person name="Nowrousian M."/>
        </authorList>
    </citation>
    <scope>NUCLEOTIDE SEQUENCE [LARGE SCALE GENOMIC DNA]</scope>
    <source>
        <strain evidence="3">CBS 100304</strain>
        <tissue evidence="2">Vegetative mycelium</tissue>
    </source>
</reference>
<feature type="compositionally biased region" description="Polar residues" evidence="1">
    <location>
        <begin position="1"/>
        <end position="13"/>
    </location>
</feature>
<organism evidence="2 3">
    <name type="scientific">Pyronema omphalodes (strain CBS 100304)</name>
    <name type="common">Pyronema confluens</name>
    <dbReference type="NCBI Taxonomy" id="1076935"/>
    <lineage>
        <taxon>Eukaryota</taxon>
        <taxon>Fungi</taxon>
        <taxon>Dikarya</taxon>
        <taxon>Ascomycota</taxon>
        <taxon>Pezizomycotina</taxon>
        <taxon>Pezizomycetes</taxon>
        <taxon>Pezizales</taxon>
        <taxon>Pyronemataceae</taxon>
        <taxon>Pyronema</taxon>
    </lineage>
</organism>
<name>U4L2F6_PYROM</name>
<feature type="region of interest" description="Disordered" evidence="1">
    <location>
        <begin position="116"/>
        <end position="136"/>
    </location>
</feature>
<dbReference type="Proteomes" id="UP000018144">
    <property type="component" value="Unassembled WGS sequence"/>
</dbReference>
<protein>
    <recommendedName>
        <fullName evidence="4">C2H2-type domain-containing protein</fullName>
    </recommendedName>
</protein>
<keyword evidence="3" id="KW-1185">Reference proteome</keyword>
<accession>U4L2F6</accession>
<dbReference type="AlphaFoldDB" id="U4L2F6"/>